<accession>A0ABV8LP87</accession>
<protein>
    <submittedName>
        <fullName evidence="1">TIGR03089 family protein</fullName>
    </submittedName>
</protein>
<dbReference type="NCBIfam" id="TIGR03089">
    <property type="entry name" value="TIGR03089 family protein"/>
    <property type="match status" value="1"/>
</dbReference>
<dbReference type="InterPro" id="IPR042099">
    <property type="entry name" value="ANL_N_sf"/>
</dbReference>
<comment type="caution">
    <text evidence="1">The sequence shown here is derived from an EMBL/GenBank/DDBJ whole genome shotgun (WGS) entry which is preliminary data.</text>
</comment>
<organism evidence="1 2">
    <name type="scientific">Hamadaea flava</name>
    <dbReference type="NCBI Taxonomy" id="1742688"/>
    <lineage>
        <taxon>Bacteria</taxon>
        <taxon>Bacillati</taxon>
        <taxon>Actinomycetota</taxon>
        <taxon>Actinomycetes</taxon>
        <taxon>Micromonosporales</taxon>
        <taxon>Micromonosporaceae</taxon>
        <taxon>Hamadaea</taxon>
    </lineage>
</organism>
<dbReference type="InterPro" id="IPR017523">
    <property type="entry name" value="Rv3268"/>
</dbReference>
<dbReference type="Gene3D" id="3.40.50.12780">
    <property type="entry name" value="N-terminal domain of ligase-like"/>
    <property type="match status" value="1"/>
</dbReference>
<dbReference type="SUPFAM" id="SSF56801">
    <property type="entry name" value="Acetyl-CoA synthetase-like"/>
    <property type="match status" value="1"/>
</dbReference>
<evidence type="ECO:0000313" key="2">
    <source>
        <dbReference type="Proteomes" id="UP001595816"/>
    </source>
</evidence>
<name>A0ABV8LP87_9ACTN</name>
<dbReference type="EMBL" id="JBHSAY010000009">
    <property type="protein sequence ID" value="MFC4132787.1"/>
    <property type="molecule type" value="Genomic_DNA"/>
</dbReference>
<keyword evidence="2" id="KW-1185">Reference proteome</keyword>
<sequence>MSDVLTYYDDKSGERVSLSAADLGVWAGRTADLLTGECRLRRGDRAGVLLPPHWLTAAVLLGVWSVGVSVDYRGYATAGLGDPGGPYDVVFAAPDRVRSILEDVPEANWQFVVGSPVPEGYLDFVALVEQRDAVTPAYQEILGNDPASVDGTTYGAWEQLARGTAAAMGIQPGDRVLIDAAEHDHPVKWLLAPMTVGASVVLCANLDPALVASRVEAEGITRVLGAVPETSRH</sequence>
<dbReference type="RefSeq" id="WP_253752590.1">
    <property type="nucleotide sequence ID" value="NZ_JAMZDZ010000001.1"/>
</dbReference>
<gene>
    <name evidence="1" type="ORF">ACFOZ4_19435</name>
</gene>
<proteinExistence type="predicted"/>
<reference evidence="2" key="1">
    <citation type="journal article" date="2019" name="Int. J. Syst. Evol. Microbiol.">
        <title>The Global Catalogue of Microorganisms (GCM) 10K type strain sequencing project: providing services to taxonomists for standard genome sequencing and annotation.</title>
        <authorList>
            <consortium name="The Broad Institute Genomics Platform"/>
            <consortium name="The Broad Institute Genome Sequencing Center for Infectious Disease"/>
            <person name="Wu L."/>
            <person name="Ma J."/>
        </authorList>
    </citation>
    <scope>NUCLEOTIDE SEQUENCE [LARGE SCALE GENOMIC DNA]</scope>
    <source>
        <strain evidence="2">CGMCC 4.7289</strain>
    </source>
</reference>
<evidence type="ECO:0000313" key="1">
    <source>
        <dbReference type="EMBL" id="MFC4132787.1"/>
    </source>
</evidence>
<dbReference type="Proteomes" id="UP001595816">
    <property type="component" value="Unassembled WGS sequence"/>
</dbReference>